<name>A0A518E1T3_9BACT</name>
<feature type="transmembrane region" description="Helical" evidence="2">
    <location>
        <begin position="296"/>
        <end position="320"/>
    </location>
</feature>
<dbReference type="AlphaFoldDB" id="A0A518E1T3"/>
<keyword evidence="4" id="KW-1185">Reference proteome</keyword>
<sequence>MIALVALRVGIGWQFFSEGADKLNDGFDATGFLSAAKGPFAPFYTSMVWDKDGLIRLNYAGEETADGKPLDSRVDTQPTERHWDLYRQRVVNHYGFTDKLPQAKAEKAKGDKAEASKVKTTDAEPELSQKDQAQEVFENYVERMNYFFAVNADDIDQYFSGLGRRHALREDPVRHEVASLKGQRMTIESDLKKAAGPWLREVDTLWNGLERDLNDIATEDQKQRFGFLPIQRPGEASVGISTINRIIPWFDTIIGGLLIVGLFTRAAAIAGAAFLLSVVLSQFPLAYDASSTIYQFNLMLALLVLAATGAGRYLGLDFLLHSLWVKRQPRPQPAT</sequence>
<keyword evidence="2" id="KW-1133">Transmembrane helix</keyword>
<evidence type="ECO:0000313" key="4">
    <source>
        <dbReference type="Proteomes" id="UP000317648"/>
    </source>
</evidence>
<reference evidence="3 4" key="1">
    <citation type="submission" date="2019-02" db="EMBL/GenBank/DDBJ databases">
        <title>Deep-cultivation of Planctomycetes and their phenomic and genomic characterization uncovers novel biology.</title>
        <authorList>
            <person name="Wiegand S."/>
            <person name="Jogler M."/>
            <person name="Boedeker C."/>
            <person name="Pinto D."/>
            <person name="Vollmers J."/>
            <person name="Rivas-Marin E."/>
            <person name="Kohn T."/>
            <person name="Peeters S.H."/>
            <person name="Heuer A."/>
            <person name="Rast P."/>
            <person name="Oberbeckmann S."/>
            <person name="Bunk B."/>
            <person name="Jeske O."/>
            <person name="Meyerdierks A."/>
            <person name="Storesund J.E."/>
            <person name="Kallscheuer N."/>
            <person name="Luecker S."/>
            <person name="Lage O.M."/>
            <person name="Pohl T."/>
            <person name="Merkel B.J."/>
            <person name="Hornburger P."/>
            <person name="Mueller R.-W."/>
            <person name="Bruemmer F."/>
            <person name="Labrenz M."/>
            <person name="Spormann A.M."/>
            <person name="Op den Camp H."/>
            <person name="Overmann J."/>
            <person name="Amann R."/>
            <person name="Jetten M.S.M."/>
            <person name="Mascher T."/>
            <person name="Medema M.H."/>
            <person name="Devos D.P."/>
            <person name="Kaster A.-K."/>
            <person name="Ovreas L."/>
            <person name="Rohde M."/>
            <person name="Galperin M.Y."/>
            <person name="Jogler C."/>
        </authorList>
    </citation>
    <scope>NUCLEOTIDE SEQUENCE [LARGE SCALE GENOMIC DNA]</scope>
    <source>
        <strain evidence="3 4">Pla85_3_4</strain>
    </source>
</reference>
<feature type="transmembrane region" description="Helical" evidence="2">
    <location>
        <begin position="253"/>
        <end position="276"/>
    </location>
</feature>
<dbReference type="InterPro" id="IPR051907">
    <property type="entry name" value="DoxX-like_oxidoreductase"/>
</dbReference>
<dbReference type="KEGG" id="lcre:Pla8534_59110"/>
<keyword evidence="2" id="KW-0472">Membrane</keyword>
<feature type="compositionally biased region" description="Basic and acidic residues" evidence="1">
    <location>
        <begin position="104"/>
        <end position="129"/>
    </location>
</feature>
<gene>
    <name evidence="3" type="ORF">Pla8534_59110</name>
</gene>
<dbReference type="EMBL" id="CP036433">
    <property type="protein sequence ID" value="QDU98050.1"/>
    <property type="molecule type" value="Genomic_DNA"/>
</dbReference>
<dbReference type="Proteomes" id="UP000317648">
    <property type="component" value="Chromosome"/>
</dbReference>
<feature type="region of interest" description="Disordered" evidence="1">
    <location>
        <begin position="102"/>
        <end position="129"/>
    </location>
</feature>
<dbReference type="PANTHER" id="PTHR33452">
    <property type="entry name" value="OXIDOREDUCTASE CATD-RELATED"/>
    <property type="match status" value="1"/>
</dbReference>
<keyword evidence="2" id="KW-0812">Transmembrane</keyword>
<evidence type="ECO:0000313" key="3">
    <source>
        <dbReference type="EMBL" id="QDU98050.1"/>
    </source>
</evidence>
<dbReference type="PANTHER" id="PTHR33452:SF1">
    <property type="entry name" value="INNER MEMBRANE PROTEIN YPHA-RELATED"/>
    <property type="match status" value="1"/>
</dbReference>
<proteinExistence type="predicted"/>
<organism evidence="3 4">
    <name type="scientific">Lignipirellula cremea</name>
    <dbReference type="NCBI Taxonomy" id="2528010"/>
    <lineage>
        <taxon>Bacteria</taxon>
        <taxon>Pseudomonadati</taxon>
        <taxon>Planctomycetota</taxon>
        <taxon>Planctomycetia</taxon>
        <taxon>Pirellulales</taxon>
        <taxon>Pirellulaceae</taxon>
        <taxon>Lignipirellula</taxon>
    </lineage>
</organism>
<evidence type="ECO:0000256" key="2">
    <source>
        <dbReference type="SAM" id="Phobius"/>
    </source>
</evidence>
<dbReference type="GO" id="GO:0005886">
    <property type="term" value="C:plasma membrane"/>
    <property type="evidence" value="ECO:0007669"/>
    <property type="project" value="TreeGrafter"/>
</dbReference>
<evidence type="ECO:0000256" key="1">
    <source>
        <dbReference type="SAM" id="MobiDB-lite"/>
    </source>
</evidence>
<accession>A0A518E1T3</accession>
<protein>
    <submittedName>
        <fullName evidence="3">DoxX</fullName>
    </submittedName>
</protein>